<keyword evidence="1" id="KW-1133">Transmembrane helix</keyword>
<dbReference type="RefSeq" id="WP_003553248.1">
    <property type="nucleotide sequence ID" value="NZ_CABKOL010000104.1"/>
</dbReference>
<sequence length="231" mass="26340">MLILIVIILCIVAGVSFYKHHNLLGSITIVLLIMAQALLVMDSQYHYATKVNDDIHISQVKPITSIHDNHVMVTKGIKEGKTTYQAFVTKNKTNSKNHIILNKDKKVLVNREKNHQNQLVTNNHQYQYTNQFANLLFAGITNQNQLKQQVVTYNLGNDWYLLSKGQLKSVAKKLKSKSFQNKLTNTVKISVQKKIKRNPKLLKQPQKLKIIQNQLIKSKIGSLLKDSEASN</sequence>
<dbReference type="SMR" id="A0A6P1E8Q6"/>
<proteinExistence type="predicted"/>
<keyword evidence="1" id="KW-0812">Transmembrane</keyword>
<dbReference type="EMBL" id="CP047121">
    <property type="protein sequence ID" value="QHB52999.1"/>
    <property type="molecule type" value="Genomic_DNA"/>
</dbReference>
<organism evidence="2 3">
    <name type="scientific">Lentilactobacillus hilgardii</name>
    <name type="common">Lactobacillus hilgardii</name>
    <dbReference type="NCBI Taxonomy" id="1588"/>
    <lineage>
        <taxon>Bacteria</taxon>
        <taxon>Bacillati</taxon>
        <taxon>Bacillota</taxon>
        <taxon>Bacilli</taxon>
        <taxon>Lactobacillales</taxon>
        <taxon>Lactobacillaceae</taxon>
        <taxon>Lentilactobacillus</taxon>
    </lineage>
</organism>
<dbReference type="InterPro" id="IPR032083">
    <property type="entry name" value="DUF4811"/>
</dbReference>
<reference evidence="2 3" key="1">
    <citation type="submission" date="2019-12" db="EMBL/GenBank/DDBJ databases">
        <title>Lactobacillus hilgardii FLUB.</title>
        <authorList>
            <person name="Gustaw K."/>
        </authorList>
    </citation>
    <scope>NUCLEOTIDE SEQUENCE [LARGE SCALE GENOMIC DNA]</scope>
    <source>
        <strain evidence="2 3">FLUB</strain>
    </source>
</reference>
<accession>A0A6P1E8Q6</accession>
<dbReference type="Proteomes" id="UP000465035">
    <property type="component" value="Chromosome"/>
</dbReference>
<protein>
    <submittedName>
        <fullName evidence="2">DUF4811 domain-containing protein</fullName>
    </submittedName>
</protein>
<dbReference type="AlphaFoldDB" id="A0A6P1E8Q6"/>
<evidence type="ECO:0000256" key="1">
    <source>
        <dbReference type="SAM" id="Phobius"/>
    </source>
</evidence>
<evidence type="ECO:0000313" key="2">
    <source>
        <dbReference type="EMBL" id="QHB52999.1"/>
    </source>
</evidence>
<gene>
    <name evidence="2" type="ORF">GQR93_12770</name>
</gene>
<feature type="transmembrane region" description="Helical" evidence="1">
    <location>
        <begin position="24"/>
        <end position="41"/>
    </location>
</feature>
<name>A0A6P1E8Q6_LENHI</name>
<keyword evidence="1" id="KW-0472">Membrane</keyword>
<dbReference type="GeneID" id="69059247"/>
<dbReference type="Pfam" id="PF16069">
    <property type="entry name" value="DUF4811"/>
    <property type="match status" value="1"/>
</dbReference>
<evidence type="ECO:0000313" key="3">
    <source>
        <dbReference type="Proteomes" id="UP000465035"/>
    </source>
</evidence>